<accession>A0A1D3CVA2</accession>
<dbReference type="GO" id="GO:0005730">
    <property type="term" value="C:nucleolus"/>
    <property type="evidence" value="ECO:0007669"/>
    <property type="project" value="TreeGrafter"/>
</dbReference>
<evidence type="ECO:0000259" key="2">
    <source>
        <dbReference type="Pfam" id="PF01138"/>
    </source>
</evidence>
<dbReference type="InterPro" id="IPR001247">
    <property type="entry name" value="ExoRNase_PH_dom1"/>
</dbReference>
<dbReference type="AlphaFoldDB" id="A0A1D3CVA2"/>
<dbReference type="PANTHER" id="PTHR11953:SF0">
    <property type="entry name" value="EXOSOME COMPLEX COMPONENT RRP41"/>
    <property type="match status" value="1"/>
</dbReference>
<evidence type="ECO:0000256" key="1">
    <source>
        <dbReference type="ARBA" id="ARBA00006678"/>
    </source>
</evidence>
<dbReference type="Proteomes" id="UP000095192">
    <property type="component" value="Unassembled WGS sequence"/>
</dbReference>
<dbReference type="GO" id="GO:0071051">
    <property type="term" value="P:poly(A)-dependent snoRNA 3'-end processing"/>
    <property type="evidence" value="ECO:0007669"/>
    <property type="project" value="TreeGrafter"/>
</dbReference>
<dbReference type="GO" id="GO:0003723">
    <property type="term" value="F:RNA binding"/>
    <property type="evidence" value="ECO:0007669"/>
    <property type="project" value="TreeGrafter"/>
</dbReference>
<gene>
    <name evidence="3" type="ORF">cyc_00878</name>
</gene>
<dbReference type="InterPro" id="IPR027408">
    <property type="entry name" value="PNPase/RNase_PH_dom_sf"/>
</dbReference>
<name>A0A1D3CVA2_9EIME</name>
<dbReference type="InParanoid" id="A0A1D3CVA2"/>
<dbReference type="SUPFAM" id="SSF54211">
    <property type="entry name" value="Ribosomal protein S5 domain 2-like"/>
    <property type="match status" value="1"/>
</dbReference>
<dbReference type="EMBL" id="JROU02001824">
    <property type="protein sequence ID" value="OEH75129.1"/>
    <property type="molecule type" value="Genomic_DNA"/>
</dbReference>
<dbReference type="GO" id="GO:0000176">
    <property type="term" value="C:nuclear exosome (RNase complex)"/>
    <property type="evidence" value="ECO:0007669"/>
    <property type="project" value="TreeGrafter"/>
</dbReference>
<protein>
    <submittedName>
        <fullName evidence="3">Exosome complex</fullName>
    </submittedName>
</protein>
<proteinExistence type="inferred from homology"/>
<feature type="domain" description="Exoribonuclease phosphorolytic" evidence="2">
    <location>
        <begin position="7"/>
        <end position="61"/>
    </location>
</feature>
<dbReference type="GO" id="GO:0034475">
    <property type="term" value="P:U4 snRNA 3'-end processing"/>
    <property type="evidence" value="ECO:0007669"/>
    <property type="project" value="TreeGrafter"/>
</dbReference>
<reference evidence="3 4" key="1">
    <citation type="journal article" date="2016" name="BMC Genomics">
        <title>Comparative genomics reveals Cyclospora cayetanensis possesses coccidia-like metabolism and invasion components but unique surface antigens.</title>
        <authorList>
            <person name="Liu S."/>
            <person name="Wang L."/>
            <person name="Zheng H."/>
            <person name="Xu Z."/>
            <person name="Roellig D.M."/>
            <person name="Li N."/>
            <person name="Frace M.A."/>
            <person name="Tang K."/>
            <person name="Arrowood M.J."/>
            <person name="Moss D.M."/>
            <person name="Zhang L."/>
            <person name="Feng Y."/>
            <person name="Xiao L."/>
        </authorList>
    </citation>
    <scope>NUCLEOTIDE SEQUENCE [LARGE SCALE GENOMIC DNA]</scope>
    <source>
        <strain evidence="3 4">CHN_HEN01</strain>
    </source>
</reference>
<dbReference type="GO" id="GO:0016075">
    <property type="term" value="P:rRNA catabolic process"/>
    <property type="evidence" value="ECO:0007669"/>
    <property type="project" value="TreeGrafter"/>
</dbReference>
<organism evidence="3 4">
    <name type="scientific">Cyclospora cayetanensis</name>
    <dbReference type="NCBI Taxonomy" id="88456"/>
    <lineage>
        <taxon>Eukaryota</taxon>
        <taxon>Sar</taxon>
        <taxon>Alveolata</taxon>
        <taxon>Apicomplexa</taxon>
        <taxon>Conoidasida</taxon>
        <taxon>Coccidia</taxon>
        <taxon>Eucoccidiorida</taxon>
        <taxon>Eimeriorina</taxon>
        <taxon>Eimeriidae</taxon>
        <taxon>Cyclospora</taxon>
    </lineage>
</organism>
<dbReference type="GO" id="GO:0000177">
    <property type="term" value="C:cytoplasmic exosome (RNase complex)"/>
    <property type="evidence" value="ECO:0007669"/>
    <property type="project" value="TreeGrafter"/>
</dbReference>
<dbReference type="GO" id="GO:0071028">
    <property type="term" value="P:nuclear mRNA surveillance"/>
    <property type="evidence" value="ECO:0007669"/>
    <property type="project" value="TreeGrafter"/>
</dbReference>
<sequence length="185" mass="19743">MYTPDTAEVAAAVRAAAEGIILRRLYTQTKITISILVLADDGSILSASLIAASLALADAGVAMRDLLPACTIVALQLSGKVDKETFDKMFEMCLRGCFAAAECMKSSRASSSLQLRHQTSSSVACSTPYELLGLIKDVLFGLLMGMTLENTNNCWPGYAYAPCILSVVPQDALRDAADRRLLLSS</sequence>
<dbReference type="VEuPathDB" id="ToxoDB:LOC34617976"/>
<keyword evidence="4" id="KW-1185">Reference proteome</keyword>
<evidence type="ECO:0000313" key="4">
    <source>
        <dbReference type="Proteomes" id="UP000095192"/>
    </source>
</evidence>
<comment type="caution">
    <text evidence="3">The sequence shown here is derived from an EMBL/GenBank/DDBJ whole genome shotgun (WGS) entry which is preliminary data.</text>
</comment>
<dbReference type="Gene3D" id="3.30.230.70">
    <property type="entry name" value="GHMP Kinase, N-terminal domain"/>
    <property type="match status" value="1"/>
</dbReference>
<dbReference type="Pfam" id="PF01138">
    <property type="entry name" value="RNase_PH"/>
    <property type="match status" value="1"/>
</dbReference>
<dbReference type="InterPro" id="IPR050080">
    <property type="entry name" value="RNase_PH"/>
</dbReference>
<dbReference type="PANTHER" id="PTHR11953">
    <property type="entry name" value="EXOSOME COMPLEX COMPONENT"/>
    <property type="match status" value="1"/>
</dbReference>
<comment type="similarity">
    <text evidence="1">Belongs to the RNase PH family.</text>
</comment>
<dbReference type="InterPro" id="IPR020568">
    <property type="entry name" value="Ribosomal_Su5_D2-typ_SF"/>
</dbReference>
<dbReference type="VEuPathDB" id="ToxoDB:cyc_00878"/>
<evidence type="ECO:0000313" key="3">
    <source>
        <dbReference type="EMBL" id="OEH75129.1"/>
    </source>
</evidence>